<feature type="region of interest" description="Disordered" evidence="1">
    <location>
        <begin position="389"/>
        <end position="419"/>
    </location>
</feature>
<evidence type="ECO:0000313" key="3">
    <source>
        <dbReference type="EMBL" id="EIC22824.1"/>
    </source>
</evidence>
<dbReference type="RefSeq" id="WP_009146909.1">
    <property type="nucleotide sequence ID" value="NZ_CP121471.1"/>
</dbReference>
<reference evidence="4" key="1">
    <citation type="submission" date="2011-06" db="EMBL/GenBank/DDBJ databases">
        <authorList>
            <consortium name="US DOE Joint Genome Institute (JGI-PGF)"/>
            <person name="Lucas S."/>
            <person name="Han J."/>
            <person name="Lapidus A."/>
            <person name="Cheng J.-F."/>
            <person name="Goodwin L."/>
            <person name="Pitluck S."/>
            <person name="Peters L."/>
            <person name="Land M.L."/>
            <person name="Hauser L."/>
            <person name="Vogl K."/>
            <person name="Liu Z."/>
            <person name="Overmann J."/>
            <person name="Frigaard N.-U."/>
            <person name="Bryant D.A."/>
            <person name="Woyke T.J."/>
        </authorList>
    </citation>
    <scope>NUCLEOTIDE SEQUENCE [LARGE SCALE GENOMIC DNA]</scope>
    <source>
        <strain evidence="4">970</strain>
    </source>
</reference>
<dbReference type="HOGENOM" id="CLU_031866_1_1_6"/>
<dbReference type="Pfam" id="PF00092">
    <property type="entry name" value="VWA"/>
    <property type="match status" value="1"/>
</dbReference>
<sequence>MFHLATDRSLIRASGHSRRFLHVSLEAPRADGAQDRPPLDLALVLDRSGSMGGHKWPRACDAAVQAARRLSGEDRLALVVYDDRIDTLLDLTPAGGGLATQVEQGLSRVGPRGTTNLSGGWLTGCGLVGETTGDQRLRRCFLLTDGLANEGLTNPAELAEHAAALYARGVITSTFGVGDDYDEALLGTLADAGGGHLYDIERAEQIEVVLARELGDALDVVWRDAWLTIKANGGVRIEPLGVFRGQATNDGFRVRLGDLVSEQVQDVLLAVTFPDGTEQTECQVEVALEVDGQTLATGQQTWTWANHQDNDRQRRERSVDRLVAAYYANLARREAAVENRRGEVDQARHRVRAVARRITSYAGEDVELQELAATLDREAEEYHHRFSSRDAKARYFSSASQMKGRAATGERRRRDREKV</sequence>
<organism evidence="3 4">
    <name type="scientific">Thiorhodovibrio frisius</name>
    <dbReference type="NCBI Taxonomy" id="631362"/>
    <lineage>
        <taxon>Bacteria</taxon>
        <taxon>Pseudomonadati</taxon>
        <taxon>Pseudomonadota</taxon>
        <taxon>Gammaproteobacteria</taxon>
        <taxon>Chromatiales</taxon>
        <taxon>Chromatiaceae</taxon>
        <taxon>Thiorhodovibrio</taxon>
    </lineage>
</organism>
<dbReference type="PROSITE" id="PS50234">
    <property type="entry name" value="VWFA"/>
    <property type="match status" value="1"/>
</dbReference>
<feature type="domain" description="VWFA" evidence="2">
    <location>
        <begin position="40"/>
        <end position="214"/>
    </location>
</feature>
<dbReference type="Gene3D" id="3.40.50.410">
    <property type="entry name" value="von Willebrand factor, type A domain"/>
    <property type="match status" value="1"/>
</dbReference>
<gene>
    <name evidence="3" type="ORF">Thi970DRAFT_00459</name>
</gene>
<dbReference type="Proteomes" id="UP000002964">
    <property type="component" value="Unassembled WGS sequence"/>
</dbReference>
<feature type="compositionally biased region" description="Basic and acidic residues" evidence="1">
    <location>
        <begin position="408"/>
        <end position="419"/>
    </location>
</feature>
<dbReference type="InterPro" id="IPR036465">
    <property type="entry name" value="vWFA_dom_sf"/>
</dbReference>
<dbReference type="EMBL" id="JH603168">
    <property type="protein sequence ID" value="EIC22824.1"/>
    <property type="molecule type" value="Genomic_DNA"/>
</dbReference>
<reference evidence="3 4" key="2">
    <citation type="submission" date="2011-11" db="EMBL/GenBank/DDBJ databases">
        <authorList>
            <consortium name="US DOE Joint Genome Institute"/>
            <person name="Lucas S."/>
            <person name="Han J."/>
            <person name="Lapidus A."/>
            <person name="Cheng J.-F."/>
            <person name="Goodwin L."/>
            <person name="Pitluck S."/>
            <person name="Peters L."/>
            <person name="Ovchinnikova G."/>
            <person name="Zhang X."/>
            <person name="Detter J.C."/>
            <person name="Han C."/>
            <person name="Tapia R."/>
            <person name="Land M."/>
            <person name="Hauser L."/>
            <person name="Kyrpides N."/>
            <person name="Ivanova N."/>
            <person name="Pagani I."/>
            <person name="Vogl K."/>
            <person name="Liu Z."/>
            <person name="Overmann J."/>
            <person name="Frigaard N.-U."/>
            <person name="Bryant D."/>
            <person name="Woyke T."/>
        </authorList>
    </citation>
    <scope>NUCLEOTIDE SEQUENCE [LARGE SCALE GENOMIC DNA]</scope>
    <source>
        <strain evidence="3 4">970</strain>
    </source>
</reference>
<dbReference type="SMART" id="SM00327">
    <property type="entry name" value="VWA"/>
    <property type="match status" value="1"/>
</dbReference>
<dbReference type="OrthoDB" id="9805121at2"/>
<dbReference type="STRING" id="631362.Thi970DRAFT_00459"/>
<protein>
    <submittedName>
        <fullName evidence="3">Uncharacterized protein containing a von Willebrand factor type A (VWA) domain</fullName>
    </submittedName>
</protein>
<dbReference type="AlphaFoldDB" id="H8YWJ8"/>
<dbReference type="InterPro" id="IPR002035">
    <property type="entry name" value="VWF_A"/>
</dbReference>
<evidence type="ECO:0000313" key="4">
    <source>
        <dbReference type="Proteomes" id="UP000002964"/>
    </source>
</evidence>
<dbReference type="InterPro" id="IPR051266">
    <property type="entry name" value="CLCR"/>
</dbReference>
<dbReference type="SUPFAM" id="SSF53300">
    <property type="entry name" value="vWA-like"/>
    <property type="match status" value="1"/>
</dbReference>
<name>H8YWJ8_9GAMM</name>
<accession>H8YWJ8</accession>
<evidence type="ECO:0000256" key="1">
    <source>
        <dbReference type="SAM" id="MobiDB-lite"/>
    </source>
</evidence>
<dbReference type="PANTHER" id="PTHR10579">
    <property type="entry name" value="CALCIUM-ACTIVATED CHLORIDE CHANNEL REGULATOR"/>
    <property type="match status" value="1"/>
</dbReference>
<keyword evidence="4" id="KW-1185">Reference proteome</keyword>
<dbReference type="PANTHER" id="PTHR10579:SF43">
    <property type="entry name" value="ZINC FINGER (C3HC4-TYPE RING FINGER) FAMILY PROTEIN"/>
    <property type="match status" value="1"/>
</dbReference>
<evidence type="ECO:0000259" key="2">
    <source>
        <dbReference type="PROSITE" id="PS50234"/>
    </source>
</evidence>
<proteinExistence type="predicted"/>
<dbReference type="eggNOG" id="COG2304">
    <property type="taxonomic scope" value="Bacteria"/>
</dbReference>